<name>A0A7L8G746_9CAUD</name>
<sequence>MPTRPMIINHMLRVLGEGGASYDMSLHPTVQLCNGTLDAVAEEVLGKGWWFNREYGLRLVPDNRGEIIVPPDALDVSLHAVANMNVREKSRYVRRDNRLYDTYEHTYTLNRDILVDTIMKQQINDLPSVMQTYIQHKAAETVFLDEDGDVQKLSKLEQRTAFAWQALQAAQLKNIATNALDGTFARSLQSGWRGSGGGTNPNYIGGRLR</sequence>
<keyword evidence="2" id="KW-1185">Reference proteome</keyword>
<gene>
    <name evidence="1" type="ORF">CPT_Paso_041</name>
</gene>
<evidence type="ECO:0000313" key="2">
    <source>
        <dbReference type="Proteomes" id="UP000516513"/>
    </source>
</evidence>
<reference evidence="1 2" key="1">
    <citation type="submission" date="2020-07" db="EMBL/GenBank/DDBJ databases">
        <title>Complete genome sequence of Rhizobium japonicum phage Paso.</title>
        <authorList>
            <person name="McBee D.B."/>
            <person name="Ravindran A."/>
            <person name="Newkirk H."/>
            <person name="Gonzalez C."/>
            <person name="Young R."/>
            <person name="Liu M."/>
        </authorList>
    </citation>
    <scope>NUCLEOTIDE SEQUENCE [LARGE SCALE GENOMIC DNA]</scope>
</reference>
<dbReference type="Proteomes" id="UP000516513">
    <property type="component" value="Segment"/>
</dbReference>
<organism evidence="1 2">
    <name type="scientific">Rhizobium phage Paso</name>
    <dbReference type="NCBI Taxonomy" id="2767574"/>
    <lineage>
        <taxon>Viruses</taxon>
        <taxon>Duplodnaviria</taxon>
        <taxon>Heunggongvirae</taxon>
        <taxon>Uroviricota</taxon>
        <taxon>Caudoviricetes</taxon>
        <taxon>Autographivirales</taxon>
        <taxon>Dunnvirinae</taxon>
        <taxon>Pasovirus</taxon>
        <taxon>Pasovirus paso</taxon>
    </lineage>
</organism>
<proteinExistence type="predicted"/>
<protein>
    <submittedName>
        <fullName evidence="1">Tail adapter protein</fullName>
    </submittedName>
</protein>
<accession>A0A7L8G746</accession>
<dbReference type="InterPro" id="IPR033767">
    <property type="entry name" value="Tail_Gp11"/>
</dbReference>
<dbReference type="Pfam" id="PF17212">
    <property type="entry name" value="Tube"/>
    <property type="match status" value="1"/>
</dbReference>
<evidence type="ECO:0000313" key="1">
    <source>
        <dbReference type="EMBL" id="QOE32158.1"/>
    </source>
</evidence>
<dbReference type="EMBL" id="MT708546">
    <property type="protein sequence ID" value="QOE32158.1"/>
    <property type="molecule type" value="Genomic_DNA"/>
</dbReference>